<name>A0ABM4D971_HYDVU</name>
<dbReference type="PROSITE" id="PS51140">
    <property type="entry name" value="CUE"/>
    <property type="match status" value="1"/>
</dbReference>
<dbReference type="PANTHER" id="PTHR16461:SF5">
    <property type="entry name" value="TOLL-INTERACTING PROTEIN"/>
    <property type="match status" value="1"/>
</dbReference>
<dbReference type="InterPro" id="IPR035892">
    <property type="entry name" value="C2_domain_sf"/>
</dbReference>
<organism evidence="8 9">
    <name type="scientific">Hydra vulgaris</name>
    <name type="common">Hydra</name>
    <name type="synonym">Hydra attenuata</name>
    <dbReference type="NCBI Taxonomy" id="6087"/>
    <lineage>
        <taxon>Eukaryota</taxon>
        <taxon>Metazoa</taxon>
        <taxon>Cnidaria</taxon>
        <taxon>Hydrozoa</taxon>
        <taxon>Hydroidolina</taxon>
        <taxon>Anthoathecata</taxon>
        <taxon>Aplanulata</taxon>
        <taxon>Hydridae</taxon>
        <taxon>Hydra</taxon>
    </lineage>
</organism>
<dbReference type="Pfam" id="PF00168">
    <property type="entry name" value="C2"/>
    <property type="match status" value="1"/>
</dbReference>
<evidence type="ECO:0000313" key="9">
    <source>
        <dbReference type="RefSeq" id="XP_065670886.1"/>
    </source>
</evidence>
<sequence length="281" mass="31739">MASNDEGNIKNQRRQQVVTGELPDNFLKIESGQLFPASGQSLYYPASFGRYQEVGVLSMTVVQARLVKNYGYLTRMDPYCRVRIGLQTFETPTAYNGAKSPRWNKLIQCNLPENVREVYLEMFDECTFSVDERIAWCLIKIPDSVIMGEVLNEWFSLNGKQGEEKEGMIEIVFQYKKLPAGPMLVPSMVGPMVINPMVQPLIYPNAYGPQVMMQQPIQPVQPNFQQNSPGPQQIFEINPADLRTLKEMCPDMDVDIIKTVLQQCGGNIDKAAAQLLEMNAT</sequence>
<accession>A0ABM4D971</accession>
<dbReference type="PROSITE" id="PS50004">
    <property type="entry name" value="C2"/>
    <property type="match status" value="1"/>
</dbReference>
<feature type="domain" description="CUE" evidence="7">
    <location>
        <begin position="237"/>
        <end position="280"/>
    </location>
</feature>
<protein>
    <submittedName>
        <fullName evidence="9">Toll-interacting protein</fullName>
    </submittedName>
</protein>
<evidence type="ECO:0000256" key="4">
    <source>
        <dbReference type="ARBA" id="ARBA00023006"/>
    </source>
</evidence>
<keyword evidence="2" id="KW-0399">Innate immunity</keyword>
<proteinExistence type="inferred from homology"/>
<dbReference type="InterPro" id="IPR037301">
    <property type="entry name" value="Tollip_C2"/>
</dbReference>
<dbReference type="RefSeq" id="XP_065670886.1">
    <property type="nucleotide sequence ID" value="XM_065814814.1"/>
</dbReference>
<dbReference type="SMART" id="SM00546">
    <property type="entry name" value="CUE"/>
    <property type="match status" value="1"/>
</dbReference>
<dbReference type="InterPro" id="IPR009060">
    <property type="entry name" value="UBA-like_sf"/>
</dbReference>
<reference evidence="9" key="1">
    <citation type="submission" date="2025-08" db="UniProtKB">
        <authorList>
            <consortium name="RefSeq"/>
        </authorList>
    </citation>
    <scope>IDENTIFICATION</scope>
</reference>
<dbReference type="SMART" id="SM00239">
    <property type="entry name" value="C2"/>
    <property type="match status" value="1"/>
</dbReference>
<dbReference type="SUPFAM" id="SSF46934">
    <property type="entry name" value="UBA-like"/>
    <property type="match status" value="1"/>
</dbReference>
<dbReference type="InterPro" id="IPR000008">
    <property type="entry name" value="C2_dom"/>
</dbReference>
<evidence type="ECO:0000259" key="7">
    <source>
        <dbReference type="PROSITE" id="PS51140"/>
    </source>
</evidence>
<comment type="similarity">
    <text evidence="1">Belongs to the tollip family.</text>
</comment>
<dbReference type="CDD" id="cd04016">
    <property type="entry name" value="C2_Tollip"/>
    <property type="match status" value="1"/>
</dbReference>
<feature type="domain" description="C2" evidence="6">
    <location>
        <begin position="34"/>
        <end position="155"/>
    </location>
</feature>
<keyword evidence="8" id="KW-1185">Reference proteome</keyword>
<keyword evidence="4" id="KW-0072">Autophagy</keyword>
<dbReference type="PANTHER" id="PTHR16461">
    <property type="entry name" value="TOLL-INTERACTING PROTEIN"/>
    <property type="match status" value="1"/>
</dbReference>
<dbReference type="CDD" id="cd14279">
    <property type="entry name" value="CUE"/>
    <property type="match status" value="1"/>
</dbReference>
<keyword evidence="3" id="KW-0391">Immunity</keyword>
<evidence type="ECO:0000256" key="3">
    <source>
        <dbReference type="ARBA" id="ARBA00022859"/>
    </source>
</evidence>
<dbReference type="GeneID" id="101234525"/>
<dbReference type="InterPro" id="IPR003892">
    <property type="entry name" value="CUE"/>
</dbReference>
<keyword evidence="5" id="KW-0395">Inflammatory response</keyword>
<evidence type="ECO:0000259" key="6">
    <source>
        <dbReference type="PROSITE" id="PS50004"/>
    </source>
</evidence>
<evidence type="ECO:0000256" key="5">
    <source>
        <dbReference type="ARBA" id="ARBA00023198"/>
    </source>
</evidence>
<dbReference type="Proteomes" id="UP001652625">
    <property type="component" value="Chromosome 12"/>
</dbReference>
<dbReference type="Gene3D" id="2.60.40.150">
    <property type="entry name" value="C2 domain"/>
    <property type="match status" value="1"/>
</dbReference>
<evidence type="ECO:0000313" key="8">
    <source>
        <dbReference type="Proteomes" id="UP001652625"/>
    </source>
</evidence>
<dbReference type="Gene3D" id="1.10.8.10">
    <property type="entry name" value="DNA helicase RuvA subunit, C-terminal domain"/>
    <property type="match status" value="1"/>
</dbReference>
<dbReference type="SUPFAM" id="SSF49562">
    <property type="entry name" value="C2 domain (Calcium/lipid-binding domain, CaLB)"/>
    <property type="match status" value="1"/>
</dbReference>
<evidence type="ECO:0000256" key="1">
    <source>
        <dbReference type="ARBA" id="ARBA00009278"/>
    </source>
</evidence>
<evidence type="ECO:0000256" key="2">
    <source>
        <dbReference type="ARBA" id="ARBA00022588"/>
    </source>
</evidence>
<gene>
    <name evidence="9" type="primary">LOC101234525</name>
</gene>
<dbReference type="Pfam" id="PF02845">
    <property type="entry name" value="CUE"/>
    <property type="match status" value="1"/>
</dbReference>